<name>A0A285X0J8_9FLAO</name>
<dbReference type="AlphaFoldDB" id="A0A285X0J8"/>
<dbReference type="OrthoDB" id="1450955at2"/>
<evidence type="ECO:0000313" key="1">
    <source>
        <dbReference type="EMBL" id="SOC78855.1"/>
    </source>
</evidence>
<dbReference type="Proteomes" id="UP000219193">
    <property type="component" value="Unassembled WGS sequence"/>
</dbReference>
<accession>A0A285X0J8</accession>
<evidence type="ECO:0000313" key="2">
    <source>
        <dbReference type="Proteomes" id="UP000219193"/>
    </source>
</evidence>
<dbReference type="RefSeq" id="WP_097054645.1">
    <property type="nucleotide sequence ID" value="NZ_OCMF01000001.1"/>
</dbReference>
<sequence>MDLYNTPLLEKTREDKQTAPTIKEAIKGVKLEFYYTGKRFNKYLIELNVCSLIEDHTENLFLRHCTYRGSPEQWKGVIINQVKKQLQDLEVEEGFIKSETRYLEVTPEQHLEKESFENLYRILMVKVNKKKDENNSL</sequence>
<protein>
    <submittedName>
        <fullName evidence="1">Uncharacterized protein</fullName>
    </submittedName>
</protein>
<gene>
    <name evidence="1" type="ORF">SAMN06296241_0372</name>
</gene>
<organism evidence="1 2">
    <name type="scientific">Salinimicrobium sediminis</name>
    <dbReference type="NCBI Taxonomy" id="1343891"/>
    <lineage>
        <taxon>Bacteria</taxon>
        <taxon>Pseudomonadati</taxon>
        <taxon>Bacteroidota</taxon>
        <taxon>Flavobacteriia</taxon>
        <taxon>Flavobacteriales</taxon>
        <taxon>Flavobacteriaceae</taxon>
        <taxon>Salinimicrobium</taxon>
    </lineage>
</organism>
<proteinExistence type="predicted"/>
<reference evidence="2" key="1">
    <citation type="submission" date="2017-09" db="EMBL/GenBank/DDBJ databases">
        <authorList>
            <person name="Varghese N."/>
            <person name="Submissions S."/>
        </authorList>
    </citation>
    <scope>NUCLEOTIDE SEQUENCE [LARGE SCALE GENOMIC DNA]</scope>
    <source>
        <strain evidence="2">CGMCC 1.12641</strain>
    </source>
</reference>
<dbReference type="EMBL" id="OCMF01000001">
    <property type="protein sequence ID" value="SOC78855.1"/>
    <property type="molecule type" value="Genomic_DNA"/>
</dbReference>
<keyword evidence="2" id="KW-1185">Reference proteome</keyword>